<keyword evidence="2" id="KW-0812">Transmembrane</keyword>
<proteinExistence type="predicted"/>
<evidence type="ECO:0000313" key="4">
    <source>
        <dbReference type="Proteomes" id="UP000054144"/>
    </source>
</evidence>
<accession>A0A0D7AM82</accession>
<dbReference type="AlphaFoldDB" id="A0A0D7AM82"/>
<reference evidence="3 4" key="1">
    <citation type="journal article" date="2015" name="Fungal Genet. Biol.">
        <title>Evolution of novel wood decay mechanisms in Agaricales revealed by the genome sequences of Fistulina hepatica and Cylindrobasidium torrendii.</title>
        <authorList>
            <person name="Floudas D."/>
            <person name="Held B.W."/>
            <person name="Riley R."/>
            <person name="Nagy L.G."/>
            <person name="Koehler G."/>
            <person name="Ransdell A.S."/>
            <person name="Younus H."/>
            <person name="Chow J."/>
            <person name="Chiniquy J."/>
            <person name="Lipzen A."/>
            <person name="Tritt A."/>
            <person name="Sun H."/>
            <person name="Haridas S."/>
            <person name="LaButti K."/>
            <person name="Ohm R.A."/>
            <person name="Kues U."/>
            <person name="Blanchette R.A."/>
            <person name="Grigoriev I.V."/>
            <person name="Minto R.E."/>
            <person name="Hibbett D.S."/>
        </authorList>
    </citation>
    <scope>NUCLEOTIDE SEQUENCE [LARGE SCALE GENOMIC DNA]</scope>
    <source>
        <strain evidence="3 4">ATCC 64428</strain>
    </source>
</reference>
<name>A0A0D7AM82_9AGAR</name>
<evidence type="ECO:0000256" key="1">
    <source>
        <dbReference type="SAM" id="MobiDB-lite"/>
    </source>
</evidence>
<feature type="transmembrane region" description="Helical" evidence="2">
    <location>
        <begin position="6"/>
        <end position="27"/>
    </location>
</feature>
<keyword evidence="4" id="KW-1185">Reference proteome</keyword>
<dbReference type="EMBL" id="KN881643">
    <property type="protein sequence ID" value="KIY52416.1"/>
    <property type="molecule type" value="Genomic_DNA"/>
</dbReference>
<feature type="region of interest" description="Disordered" evidence="1">
    <location>
        <begin position="66"/>
        <end position="101"/>
    </location>
</feature>
<organism evidence="3 4">
    <name type="scientific">Fistulina hepatica ATCC 64428</name>
    <dbReference type="NCBI Taxonomy" id="1128425"/>
    <lineage>
        <taxon>Eukaryota</taxon>
        <taxon>Fungi</taxon>
        <taxon>Dikarya</taxon>
        <taxon>Basidiomycota</taxon>
        <taxon>Agaricomycotina</taxon>
        <taxon>Agaricomycetes</taxon>
        <taxon>Agaricomycetidae</taxon>
        <taxon>Agaricales</taxon>
        <taxon>Fistulinaceae</taxon>
        <taxon>Fistulina</taxon>
    </lineage>
</organism>
<evidence type="ECO:0000313" key="3">
    <source>
        <dbReference type="EMBL" id="KIY52416.1"/>
    </source>
</evidence>
<keyword evidence="2" id="KW-0472">Membrane</keyword>
<keyword evidence="2" id="KW-1133">Transmembrane helix</keyword>
<evidence type="ECO:0000256" key="2">
    <source>
        <dbReference type="SAM" id="Phobius"/>
    </source>
</evidence>
<sequence>MKVQTAVYAATMTMIIGLLAVLVSSVVRFTRTLPAPHDNNNNNRQIGFLHRARWDSVMPVRPPAAHVVHRSAGGPPATPQHPEQVDVERQAIGSREGVIDR</sequence>
<protein>
    <submittedName>
        <fullName evidence="3">Uncharacterized protein</fullName>
    </submittedName>
</protein>
<gene>
    <name evidence="3" type="ORF">FISHEDRAFT_55927</name>
</gene>
<dbReference type="Proteomes" id="UP000054144">
    <property type="component" value="Unassembled WGS sequence"/>
</dbReference>